<gene>
    <name evidence="2" type="ORF">E8A74_29680</name>
</gene>
<evidence type="ECO:0008006" key="4">
    <source>
        <dbReference type="Google" id="ProtNLM"/>
    </source>
</evidence>
<dbReference type="RefSeq" id="WP_136932475.1">
    <property type="nucleotide sequence ID" value="NZ_SSMQ01000036.1"/>
</dbReference>
<dbReference type="PROSITE" id="PS51257">
    <property type="entry name" value="PROKAR_LIPOPROTEIN"/>
    <property type="match status" value="1"/>
</dbReference>
<dbReference type="OrthoDB" id="5518167at2"/>
<keyword evidence="3" id="KW-1185">Reference proteome</keyword>
<evidence type="ECO:0000313" key="3">
    <source>
        <dbReference type="Proteomes" id="UP000309215"/>
    </source>
</evidence>
<accession>A0A4U1J4E1</accession>
<dbReference type="AlphaFoldDB" id="A0A4U1J4E1"/>
<reference evidence="2 3" key="1">
    <citation type="submission" date="2019-04" db="EMBL/GenBank/DDBJ databases">
        <authorList>
            <person name="Li Y."/>
            <person name="Wang J."/>
        </authorList>
    </citation>
    <scope>NUCLEOTIDE SEQUENCE [LARGE SCALE GENOMIC DNA]</scope>
    <source>
        <strain evidence="2 3">DSM 14668</strain>
    </source>
</reference>
<comment type="caution">
    <text evidence="2">The sequence shown here is derived from an EMBL/GenBank/DDBJ whole genome shotgun (WGS) entry which is preliminary data.</text>
</comment>
<protein>
    <recommendedName>
        <fullName evidence="4">Lipoprotein</fullName>
    </recommendedName>
</protein>
<sequence>MKTLLWACAALCLLTGVGCSNQVRYRTAGHWMSTADGKPVLYQTFLEGTCSSGFAGFGKGCSDTNSKLKRCTLNPDNTLTCVDDTTANAMLNKDLPER</sequence>
<evidence type="ECO:0000313" key="2">
    <source>
        <dbReference type="EMBL" id="TKD02037.1"/>
    </source>
</evidence>
<feature type="chain" id="PRO_5020896280" description="Lipoprotein" evidence="1">
    <location>
        <begin position="21"/>
        <end position="98"/>
    </location>
</feature>
<feature type="signal peptide" evidence="1">
    <location>
        <begin position="1"/>
        <end position="20"/>
    </location>
</feature>
<dbReference type="EMBL" id="SSMQ01000036">
    <property type="protein sequence ID" value="TKD02037.1"/>
    <property type="molecule type" value="Genomic_DNA"/>
</dbReference>
<organism evidence="2 3">
    <name type="scientific">Polyangium fumosum</name>
    <dbReference type="NCBI Taxonomy" id="889272"/>
    <lineage>
        <taxon>Bacteria</taxon>
        <taxon>Pseudomonadati</taxon>
        <taxon>Myxococcota</taxon>
        <taxon>Polyangia</taxon>
        <taxon>Polyangiales</taxon>
        <taxon>Polyangiaceae</taxon>
        <taxon>Polyangium</taxon>
    </lineage>
</organism>
<dbReference type="Proteomes" id="UP000309215">
    <property type="component" value="Unassembled WGS sequence"/>
</dbReference>
<evidence type="ECO:0000256" key="1">
    <source>
        <dbReference type="SAM" id="SignalP"/>
    </source>
</evidence>
<name>A0A4U1J4E1_9BACT</name>
<proteinExistence type="predicted"/>
<keyword evidence="1" id="KW-0732">Signal</keyword>